<evidence type="ECO:0000313" key="3">
    <source>
        <dbReference type="Proteomes" id="UP000887574"/>
    </source>
</evidence>
<sequence length="569" mass="64107">MNAESSKLRDQDLVKWIENKLGDPNELWAGRQASTLLTQEMIVELETCFQALEPHVKLKIIQSISHLSPRLVQLWRQPLTNLIELARRDADDWVETVADMYRDFPEQKCIRCEPSNKDSYFNKTLEELHRIVKQRIDVPTVSRVLPPDFAILSHSAIKARYGYAEIEEKKHFTRKTNTKSEQLLADVKKAFDHQNNPLNKKNNHPISSFPIKMRSTARKPMDLPMKGIPTRQLAKRDGGAKLIDFAELPNPMAKRRRNANDNNNQSQASKTKPKEPKTANSAKKVDTKRNKKNDPIPTPRTQPFVLDSDESNDEQDKASNCIQPISFVRASNNTLADEKQSSNSTYITHQKDDYVDPANESMSYDTNSVGNLYGSPTNDASSLFDSLPGVNGGQFASHDYSRDAGFGAASTSVHFLNTQNDSNNEAAMKQFEDLLKTANKLTPVTENLIAAFLSGNKTNALQSKLGALVTLPLSENISMVNDGSGRMMAHMVETFFQMNYSTGEWKRLKKSRPLKPEELQKFATSPEQNEYSNEYAQHNPMISMNATTSSTNKSSDSNSAMAFPSYNYR</sequence>
<dbReference type="Proteomes" id="UP000887574">
    <property type="component" value="Unplaced"/>
</dbReference>
<evidence type="ECO:0000256" key="1">
    <source>
        <dbReference type="SAM" id="MobiDB-lite"/>
    </source>
</evidence>
<feature type="compositionally biased region" description="Low complexity" evidence="1">
    <location>
        <begin position="543"/>
        <end position="559"/>
    </location>
</feature>
<feature type="compositionally biased region" description="Polar residues" evidence="1">
    <location>
        <begin position="522"/>
        <end position="542"/>
    </location>
</feature>
<feature type="compositionally biased region" description="Low complexity" evidence="1">
    <location>
        <begin position="260"/>
        <end position="270"/>
    </location>
</feature>
<name>A0A915D0G9_9BILA</name>
<dbReference type="AlphaFoldDB" id="A0A915D0G9"/>
<feature type="domain" description="HDAg" evidence="2">
    <location>
        <begin position="93"/>
        <end position="261"/>
    </location>
</feature>
<evidence type="ECO:0000313" key="4">
    <source>
        <dbReference type="WBParaSite" id="jg14617"/>
    </source>
</evidence>
<dbReference type="InterPro" id="IPR056557">
    <property type="entry name" value="NELF-A_N"/>
</dbReference>
<dbReference type="PROSITE" id="PS51838">
    <property type="entry name" value="HDAG"/>
    <property type="match status" value="1"/>
</dbReference>
<accession>A0A915D0G9</accession>
<feature type="region of interest" description="Disordered" evidence="1">
    <location>
        <begin position="521"/>
        <end position="569"/>
    </location>
</feature>
<dbReference type="Pfam" id="PF23553">
    <property type="entry name" value="NELF-A_N"/>
    <property type="match status" value="1"/>
</dbReference>
<organism evidence="3 4">
    <name type="scientific">Ditylenchus dipsaci</name>
    <dbReference type="NCBI Taxonomy" id="166011"/>
    <lineage>
        <taxon>Eukaryota</taxon>
        <taxon>Metazoa</taxon>
        <taxon>Ecdysozoa</taxon>
        <taxon>Nematoda</taxon>
        <taxon>Chromadorea</taxon>
        <taxon>Rhabditida</taxon>
        <taxon>Tylenchina</taxon>
        <taxon>Tylenchomorpha</taxon>
        <taxon>Sphaerularioidea</taxon>
        <taxon>Anguinidae</taxon>
        <taxon>Anguininae</taxon>
        <taxon>Ditylenchus</taxon>
    </lineage>
</organism>
<feature type="region of interest" description="Disordered" evidence="1">
    <location>
        <begin position="245"/>
        <end position="323"/>
    </location>
</feature>
<keyword evidence="3" id="KW-1185">Reference proteome</keyword>
<feature type="compositionally biased region" description="Basic and acidic residues" evidence="1">
    <location>
        <begin position="272"/>
        <end position="294"/>
    </location>
</feature>
<protein>
    <submittedName>
        <fullName evidence="4">HDAg domain-containing protein</fullName>
    </submittedName>
</protein>
<dbReference type="InterPro" id="IPR037517">
    <property type="entry name" value="HDAG_dom"/>
</dbReference>
<dbReference type="WBParaSite" id="jg14617">
    <property type="protein sequence ID" value="jg14617"/>
    <property type="gene ID" value="jg14617"/>
</dbReference>
<proteinExistence type="predicted"/>
<evidence type="ECO:0000259" key="2">
    <source>
        <dbReference type="PROSITE" id="PS51838"/>
    </source>
</evidence>
<reference evidence="4" key="1">
    <citation type="submission" date="2022-11" db="UniProtKB">
        <authorList>
            <consortium name="WormBaseParasite"/>
        </authorList>
    </citation>
    <scope>IDENTIFICATION</scope>
</reference>